<accession>A0A9P5S3E1</accession>
<sequence length="181" mass="19256">MDGVDCDWCLVCEKHTAEGETYCSEECRLTELMSSSASSSSSSSSAGSACFSSPSDSSLSLATSSSSSLDNYSMPFVRKQRTSIPNVYAQCTSNPNPPASLMFTTGGNTASALSHHLLLQQQQLQLQQQSKQHQNHNELAPPTSGVHYVSTTQTGANASQYPLFHAALSAFRPVSPSGPQQ</sequence>
<keyword evidence="2" id="KW-1185">Reference proteome</keyword>
<proteinExistence type="predicted"/>
<dbReference type="Pfam" id="PF12855">
    <property type="entry name" value="Ecl1"/>
    <property type="match status" value="1"/>
</dbReference>
<name>A0A9P5S3E1_9FUNG</name>
<dbReference type="EMBL" id="JAAAUQ010000239">
    <property type="protein sequence ID" value="KAF9152511.1"/>
    <property type="molecule type" value="Genomic_DNA"/>
</dbReference>
<gene>
    <name evidence="1" type="ORF">BG015_005150</name>
</gene>
<dbReference type="AlphaFoldDB" id="A0A9P5S3E1"/>
<evidence type="ECO:0000313" key="1">
    <source>
        <dbReference type="EMBL" id="KAF9152511.1"/>
    </source>
</evidence>
<organism evidence="1 2">
    <name type="scientific">Linnemannia schmuckeri</name>
    <dbReference type="NCBI Taxonomy" id="64567"/>
    <lineage>
        <taxon>Eukaryota</taxon>
        <taxon>Fungi</taxon>
        <taxon>Fungi incertae sedis</taxon>
        <taxon>Mucoromycota</taxon>
        <taxon>Mortierellomycotina</taxon>
        <taxon>Mortierellomycetes</taxon>
        <taxon>Mortierellales</taxon>
        <taxon>Mortierellaceae</taxon>
        <taxon>Linnemannia</taxon>
    </lineage>
</organism>
<dbReference type="InterPro" id="IPR024368">
    <property type="entry name" value="Ecl1/2/3"/>
</dbReference>
<dbReference type="OrthoDB" id="2437039at2759"/>
<reference evidence="1" key="1">
    <citation type="journal article" date="2020" name="Fungal Divers.">
        <title>Resolving the Mortierellaceae phylogeny through synthesis of multi-gene phylogenetics and phylogenomics.</title>
        <authorList>
            <person name="Vandepol N."/>
            <person name="Liber J."/>
            <person name="Desiro A."/>
            <person name="Na H."/>
            <person name="Kennedy M."/>
            <person name="Barry K."/>
            <person name="Grigoriev I.V."/>
            <person name="Miller A.N."/>
            <person name="O'Donnell K."/>
            <person name="Stajich J.E."/>
            <person name="Bonito G."/>
        </authorList>
    </citation>
    <scope>NUCLEOTIDE SEQUENCE</scope>
    <source>
        <strain evidence="1">NRRL 6426</strain>
    </source>
</reference>
<dbReference type="Proteomes" id="UP000748756">
    <property type="component" value="Unassembled WGS sequence"/>
</dbReference>
<evidence type="ECO:0000313" key="2">
    <source>
        <dbReference type="Proteomes" id="UP000748756"/>
    </source>
</evidence>
<comment type="caution">
    <text evidence="1">The sequence shown here is derived from an EMBL/GenBank/DDBJ whole genome shotgun (WGS) entry which is preliminary data.</text>
</comment>
<protein>
    <submittedName>
        <fullName evidence="1">Uncharacterized protein</fullName>
    </submittedName>
</protein>